<name>A0ABV0THS9_9TELE</name>
<proteinExistence type="predicted"/>
<evidence type="ECO:0000313" key="1">
    <source>
        <dbReference type="EMBL" id="MEQ2231561.1"/>
    </source>
</evidence>
<dbReference type="EMBL" id="JAHRIQ010034833">
    <property type="protein sequence ID" value="MEQ2231561.1"/>
    <property type="molecule type" value="Genomic_DNA"/>
</dbReference>
<reference evidence="1 2" key="1">
    <citation type="submission" date="2021-06" db="EMBL/GenBank/DDBJ databases">
        <authorList>
            <person name="Palmer J.M."/>
        </authorList>
    </citation>
    <scope>NUCLEOTIDE SEQUENCE [LARGE SCALE GENOMIC DNA]</scope>
    <source>
        <strain evidence="2">if_2019</strain>
        <tissue evidence="1">Muscle</tissue>
    </source>
</reference>
<gene>
    <name evidence="1" type="ORF">ILYODFUR_001754</name>
</gene>
<accession>A0ABV0THS9</accession>
<sequence length="105" mass="12044">MSTGTLTETVCFGQMILILSNNKRSRWVCCETKNQYAEKHQRPNFQYGGGSMMLWACFSYQGPGSPVRVQAIMTTKNIRTEKFHQTINLLPWPSQPSELNPIEKM</sequence>
<comment type="caution">
    <text evidence="1">The sequence shown here is derived from an EMBL/GenBank/DDBJ whole genome shotgun (WGS) entry which is preliminary data.</text>
</comment>
<dbReference type="Proteomes" id="UP001482620">
    <property type="component" value="Unassembled WGS sequence"/>
</dbReference>
<dbReference type="Gene3D" id="3.30.420.10">
    <property type="entry name" value="Ribonuclease H-like superfamily/Ribonuclease H"/>
    <property type="match status" value="1"/>
</dbReference>
<organism evidence="1 2">
    <name type="scientific">Ilyodon furcidens</name>
    <name type="common">goldbreast splitfin</name>
    <dbReference type="NCBI Taxonomy" id="33524"/>
    <lineage>
        <taxon>Eukaryota</taxon>
        <taxon>Metazoa</taxon>
        <taxon>Chordata</taxon>
        <taxon>Craniata</taxon>
        <taxon>Vertebrata</taxon>
        <taxon>Euteleostomi</taxon>
        <taxon>Actinopterygii</taxon>
        <taxon>Neopterygii</taxon>
        <taxon>Teleostei</taxon>
        <taxon>Neoteleostei</taxon>
        <taxon>Acanthomorphata</taxon>
        <taxon>Ovalentaria</taxon>
        <taxon>Atherinomorphae</taxon>
        <taxon>Cyprinodontiformes</taxon>
        <taxon>Goodeidae</taxon>
        <taxon>Ilyodon</taxon>
    </lineage>
</organism>
<keyword evidence="2" id="KW-1185">Reference proteome</keyword>
<evidence type="ECO:0000313" key="2">
    <source>
        <dbReference type="Proteomes" id="UP001482620"/>
    </source>
</evidence>
<dbReference type="InterPro" id="IPR036397">
    <property type="entry name" value="RNaseH_sf"/>
</dbReference>
<protein>
    <submittedName>
        <fullName evidence="1">Uncharacterized protein</fullName>
    </submittedName>
</protein>